<feature type="region of interest" description="Disordered" evidence="1">
    <location>
        <begin position="1"/>
        <end position="32"/>
    </location>
</feature>
<sequence length="333" mass="39436">HDNETSSFESESSEENEDATDEETERHQTTIDGLINKLKRVQEKQSMLSRPHRNIGHSLVNKLPAKTVSEVKSFIKSVGKQYGEALVIRKYIRKKKDEQITVQYEKHDFVFLPSHYSNSRLSVFYNLINLNNTINHWTFRRIWKDDNELGKIIIRKLSKDVCDECSLFKCALKERSNVNKDLNEQFITHIQNYRAMREAYENDIQVARRSNQSSLCIFSFDFTRNVELLYDPQQPGRWYYSSLLKVHQFELVDEDIDRHWHTLYTEGKALKGANELPLKGLPEEKQVDLWNNIHPYCPIAFHDKFCLKPDDDIVKRISNLKRTREKEAQQKRK</sequence>
<keyword evidence="3" id="KW-1185">Reference proteome</keyword>
<comment type="caution">
    <text evidence="2">The sequence shown here is derived from an EMBL/GenBank/DDBJ whole genome shotgun (WGS) entry which is preliminary data.</text>
</comment>
<proteinExistence type="predicted"/>
<gene>
    <name evidence="2" type="ORF">RFULGI_LOCUS10383</name>
</gene>
<accession>A0A9N9N4A5</accession>
<dbReference type="EMBL" id="CAJVPZ010020429">
    <property type="protein sequence ID" value="CAG8700354.1"/>
    <property type="molecule type" value="Genomic_DNA"/>
</dbReference>
<dbReference type="PANTHER" id="PTHR34415:SF1">
    <property type="entry name" value="INTEGRASE CATALYTIC DOMAIN-CONTAINING PROTEIN"/>
    <property type="match status" value="1"/>
</dbReference>
<name>A0A9N9N4A5_9GLOM</name>
<dbReference type="Proteomes" id="UP000789396">
    <property type="component" value="Unassembled WGS sequence"/>
</dbReference>
<evidence type="ECO:0000313" key="3">
    <source>
        <dbReference type="Proteomes" id="UP000789396"/>
    </source>
</evidence>
<evidence type="ECO:0000256" key="1">
    <source>
        <dbReference type="SAM" id="MobiDB-lite"/>
    </source>
</evidence>
<evidence type="ECO:0000313" key="2">
    <source>
        <dbReference type="EMBL" id="CAG8700354.1"/>
    </source>
</evidence>
<reference evidence="2" key="1">
    <citation type="submission" date="2021-06" db="EMBL/GenBank/DDBJ databases">
        <authorList>
            <person name="Kallberg Y."/>
            <person name="Tangrot J."/>
            <person name="Rosling A."/>
        </authorList>
    </citation>
    <scope>NUCLEOTIDE SEQUENCE</scope>
    <source>
        <strain evidence="2">IN212</strain>
    </source>
</reference>
<protein>
    <submittedName>
        <fullName evidence="2">15645_t:CDS:1</fullName>
    </submittedName>
</protein>
<dbReference type="AlphaFoldDB" id="A0A9N9N4A5"/>
<feature type="non-terminal residue" evidence="2">
    <location>
        <position position="1"/>
    </location>
</feature>
<feature type="compositionally biased region" description="Low complexity" evidence="1">
    <location>
        <begin position="1"/>
        <end position="10"/>
    </location>
</feature>
<feature type="compositionally biased region" description="Acidic residues" evidence="1">
    <location>
        <begin position="11"/>
        <end position="23"/>
    </location>
</feature>
<feature type="non-terminal residue" evidence="2">
    <location>
        <position position="333"/>
    </location>
</feature>
<dbReference type="PANTHER" id="PTHR34415">
    <property type="entry name" value="INTEGRASE CATALYTIC DOMAIN-CONTAINING PROTEIN"/>
    <property type="match status" value="1"/>
</dbReference>
<organism evidence="2 3">
    <name type="scientific">Racocetra fulgida</name>
    <dbReference type="NCBI Taxonomy" id="60492"/>
    <lineage>
        <taxon>Eukaryota</taxon>
        <taxon>Fungi</taxon>
        <taxon>Fungi incertae sedis</taxon>
        <taxon>Mucoromycota</taxon>
        <taxon>Glomeromycotina</taxon>
        <taxon>Glomeromycetes</taxon>
        <taxon>Diversisporales</taxon>
        <taxon>Gigasporaceae</taxon>
        <taxon>Racocetra</taxon>
    </lineage>
</organism>